<dbReference type="InterPro" id="IPR052157">
    <property type="entry name" value="BCAA_transport_permease"/>
</dbReference>
<evidence type="ECO:0000256" key="2">
    <source>
        <dbReference type="ARBA" id="ARBA00022448"/>
    </source>
</evidence>
<evidence type="ECO:0000313" key="11">
    <source>
        <dbReference type="Proteomes" id="UP001524642"/>
    </source>
</evidence>
<proteinExistence type="inferred from homology"/>
<comment type="subcellular location">
    <subcellularLocation>
        <location evidence="1">Cell membrane</location>
        <topology evidence="1">Multi-pass membrane protein</topology>
    </subcellularLocation>
</comment>
<feature type="transmembrane region" description="Helical" evidence="9">
    <location>
        <begin position="229"/>
        <end position="251"/>
    </location>
</feature>
<evidence type="ECO:0000256" key="1">
    <source>
        <dbReference type="ARBA" id="ARBA00004651"/>
    </source>
</evidence>
<dbReference type="CDD" id="cd06582">
    <property type="entry name" value="TM_PBP1_LivH_like"/>
    <property type="match status" value="1"/>
</dbReference>
<keyword evidence="5" id="KW-0029">Amino-acid transport</keyword>
<feature type="transmembrane region" description="Helical" evidence="9">
    <location>
        <begin position="257"/>
        <end position="282"/>
    </location>
</feature>
<dbReference type="Proteomes" id="UP001524642">
    <property type="component" value="Unassembled WGS sequence"/>
</dbReference>
<dbReference type="PANTHER" id="PTHR11795">
    <property type="entry name" value="BRANCHED-CHAIN AMINO ACID TRANSPORT SYSTEM PERMEASE PROTEIN LIVH"/>
    <property type="match status" value="1"/>
</dbReference>
<feature type="transmembrane region" description="Helical" evidence="9">
    <location>
        <begin position="143"/>
        <end position="163"/>
    </location>
</feature>
<evidence type="ECO:0000313" key="10">
    <source>
        <dbReference type="EMBL" id="MCR0985454.1"/>
    </source>
</evidence>
<evidence type="ECO:0000256" key="6">
    <source>
        <dbReference type="ARBA" id="ARBA00022989"/>
    </source>
</evidence>
<keyword evidence="2" id="KW-0813">Transport</keyword>
<comment type="caution">
    <text evidence="10">The sequence shown here is derived from an EMBL/GenBank/DDBJ whole genome shotgun (WGS) entry which is preliminary data.</text>
</comment>
<dbReference type="EMBL" id="JANJOU010000034">
    <property type="protein sequence ID" value="MCR0985454.1"/>
    <property type="molecule type" value="Genomic_DNA"/>
</dbReference>
<feature type="transmembrane region" description="Helical" evidence="9">
    <location>
        <begin position="12"/>
        <end position="33"/>
    </location>
</feature>
<accession>A0ABT1XBZ5</accession>
<feature type="transmembrane region" description="Helical" evidence="9">
    <location>
        <begin position="195"/>
        <end position="217"/>
    </location>
</feature>
<reference evidence="10 11" key="1">
    <citation type="submission" date="2022-06" db="EMBL/GenBank/DDBJ databases">
        <title>Roseomonas CN29.</title>
        <authorList>
            <person name="Cheng Y."/>
            <person name="He X."/>
        </authorList>
    </citation>
    <scope>NUCLEOTIDE SEQUENCE [LARGE SCALE GENOMIC DNA]</scope>
    <source>
        <strain evidence="10 11">CN29</strain>
    </source>
</reference>
<organism evidence="10 11">
    <name type="scientific">Roseomonas populi</name>
    <dbReference type="NCBI Taxonomy" id="3121582"/>
    <lineage>
        <taxon>Bacteria</taxon>
        <taxon>Pseudomonadati</taxon>
        <taxon>Pseudomonadota</taxon>
        <taxon>Alphaproteobacteria</taxon>
        <taxon>Acetobacterales</taxon>
        <taxon>Roseomonadaceae</taxon>
        <taxon>Roseomonas</taxon>
    </lineage>
</organism>
<keyword evidence="3" id="KW-1003">Cell membrane</keyword>
<evidence type="ECO:0000256" key="9">
    <source>
        <dbReference type="SAM" id="Phobius"/>
    </source>
</evidence>
<dbReference type="InterPro" id="IPR001851">
    <property type="entry name" value="ABC_transp_permease"/>
</dbReference>
<protein>
    <submittedName>
        <fullName evidence="10">Branched-chain amino acid ABC transporter permease</fullName>
    </submittedName>
</protein>
<evidence type="ECO:0000256" key="4">
    <source>
        <dbReference type="ARBA" id="ARBA00022692"/>
    </source>
</evidence>
<dbReference type="Pfam" id="PF02653">
    <property type="entry name" value="BPD_transp_2"/>
    <property type="match status" value="1"/>
</dbReference>
<feature type="transmembrane region" description="Helical" evidence="9">
    <location>
        <begin position="40"/>
        <end position="58"/>
    </location>
</feature>
<sequence>MSDALQDLLSLVWTGIVTGCLYAMGALGLVMIFKATRVVNFAHGNLAALAGFVVYGLTAMGGGLGWVASVLVALAIVVVLALVSYGLIARVSEVSDLRGTIATLGISLVLQGVVQVLFGADIVNLDLPVPNWSATVAGLRVTSYDFAVLAVSGSVIAVLFFVIERTRVGIAFRAVSTSAFASRVCGLNIHAVQGLAWGVAAGLGVTAALLIIPSTFLSSTTVASFMLQSFAAAVLGGFSSLPGSIVGGLIVGVTMNLFSYFVTSELSATFLLVLMLAALNLFPGGILPQRGGGSRA</sequence>
<name>A0ABT1XBZ5_9PROT</name>
<evidence type="ECO:0000256" key="7">
    <source>
        <dbReference type="ARBA" id="ARBA00023136"/>
    </source>
</evidence>
<comment type="similarity">
    <text evidence="8">Belongs to the binding-protein-dependent transport system permease family. LivHM subfamily.</text>
</comment>
<keyword evidence="11" id="KW-1185">Reference proteome</keyword>
<evidence type="ECO:0000256" key="8">
    <source>
        <dbReference type="ARBA" id="ARBA00037998"/>
    </source>
</evidence>
<keyword evidence="4 9" id="KW-0812">Transmembrane</keyword>
<keyword evidence="6 9" id="KW-1133">Transmembrane helix</keyword>
<keyword evidence="7 9" id="KW-0472">Membrane</keyword>
<feature type="transmembrane region" description="Helical" evidence="9">
    <location>
        <begin position="100"/>
        <end position="123"/>
    </location>
</feature>
<feature type="transmembrane region" description="Helical" evidence="9">
    <location>
        <begin position="64"/>
        <end position="88"/>
    </location>
</feature>
<dbReference type="RefSeq" id="WP_257719101.1">
    <property type="nucleotide sequence ID" value="NZ_JANJOU010000034.1"/>
</dbReference>
<dbReference type="PANTHER" id="PTHR11795:SF451">
    <property type="entry name" value="ABC TRANSPORTER PERMEASE PROTEIN"/>
    <property type="match status" value="1"/>
</dbReference>
<gene>
    <name evidence="10" type="ORF">NRP21_25715</name>
</gene>
<evidence type="ECO:0000256" key="3">
    <source>
        <dbReference type="ARBA" id="ARBA00022475"/>
    </source>
</evidence>
<evidence type="ECO:0000256" key="5">
    <source>
        <dbReference type="ARBA" id="ARBA00022970"/>
    </source>
</evidence>